<protein>
    <submittedName>
        <fullName evidence="1">Uncharacterized protein</fullName>
    </submittedName>
</protein>
<evidence type="ECO:0000313" key="2">
    <source>
        <dbReference type="Proteomes" id="UP001147782"/>
    </source>
</evidence>
<gene>
    <name evidence="1" type="ORF">N7496_007969</name>
</gene>
<name>A0A9W9S051_9EURO</name>
<reference evidence="1" key="2">
    <citation type="journal article" date="2023" name="IMA Fungus">
        <title>Comparative genomic study of the Penicillium genus elucidates a diverse pangenome and 15 lateral gene transfer events.</title>
        <authorList>
            <person name="Petersen C."/>
            <person name="Sorensen T."/>
            <person name="Nielsen M.R."/>
            <person name="Sondergaard T.E."/>
            <person name="Sorensen J.L."/>
            <person name="Fitzpatrick D.A."/>
            <person name="Frisvad J.C."/>
            <person name="Nielsen K.L."/>
        </authorList>
    </citation>
    <scope>NUCLEOTIDE SEQUENCE</scope>
    <source>
        <strain evidence="1">IBT 29864</strain>
    </source>
</reference>
<organism evidence="1 2">
    <name type="scientific">Penicillium cataractarum</name>
    <dbReference type="NCBI Taxonomy" id="2100454"/>
    <lineage>
        <taxon>Eukaryota</taxon>
        <taxon>Fungi</taxon>
        <taxon>Dikarya</taxon>
        <taxon>Ascomycota</taxon>
        <taxon>Pezizomycotina</taxon>
        <taxon>Eurotiomycetes</taxon>
        <taxon>Eurotiomycetidae</taxon>
        <taxon>Eurotiales</taxon>
        <taxon>Aspergillaceae</taxon>
        <taxon>Penicillium</taxon>
    </lineage>
</organism>
<accession>A0A9W9S051</accession>
<dbReference type="GeneID" id="81440067"/>
<dbReference type="AlphaFoldDB" id="A0A9W9S051"/>
<comment type="caution">
    <text evidence="1">The sequence shown here is derived from an EMBL/GenBank/DDBJ whole genome shotgun (WGS) entry which is preliminary data.</text>
</comment>
<dbReference type="EMBL" id="JAPZBS010000007">
    <property type="protein sequence ID" value="KAJ5368209.1"/>
    <property type="molecule type" value="Genomic_DNA"/>
</dbReference>
<dbReference type="Proteomes" id="UP001147782">
    <property type="component" value="Unassembled WGS sequence"/>
</dbReference>
<reference evidence="1" key="1">
    <citation type="submission" date="2022-11" db="EMBL/GenBank/DDBJ databases">
        <authorList>
            <person name="Petersen C."/>
        </authorList>
    </citation>
    <scope>NUCLEOTIDE SEQUENCE</scope>
    <source>
        <strain evidence="1">IBT 29864</strain>
    </source>
</reference>
<dbReference type="OrthoDB" id="4424523at2759"/>
<sequence length="211" mass="24788">MAMNESEATRILRDMARVREETWGFFFYRTCYYNDDTRWGKFLARMKEFAESTLLKLRSYNKDGGGQILLNKLEWNIQSHPSFDGCSKEEIWRRHRELMRSLYGEYDATVIKHGHPIIVDKVSLDSVLEAPGPTEWRPVHTRESTAHVTVLDMQWFDLREAPEDDEYLPEDEVGWAKVLAVKVHPRLYSMLQSGLWSQVVYCVPTEISRLP</sequence>
<keyword evidence="2" id="KW-1185">Reference proteome</keyword>
<dbReference type="RefSeq" id="XP_056552951.1">
    <property type="nucleotide sequence ID" value="XM_056700888.1"/>
</dbReference>
<evidence type="ECO:0000313" key="1">
    <source>
        <dbReference type="EMBL" id="KAJ5368209.1"/>
    </source>
</evidence>
<proteinExistence type="predicted"/>